<gene>
    <name evidence="3" type="ORF">DW813_10635</name>
    <name evidence="2" type="ORF">ERS852444_00843</name>
</gene>
<organism evidence="2 4">
    <name type="scientific">Roseburia inulinivorans</name>
    <dbReference type="NCBI Taxonomy" id="360807"/>
    <lineage>
        <taxon>Bacteria</taxon>
        <taxon>Bacillati</taxon>
        <taxon>Bacillota</taxon>
        <taxon>Clostridia</taxon>
        <taxon>Lachnospirales</taxon>
        <taxon>Lachnospiraceae</taxon>
        <taxon>Roseburia</taxon>
    </lineage>
</organism>
<sequence length="182" mass="20406">MTIGERIKKIRVFRKMTMDELGGALGFEGKNMSVRISQYETGARIPGEDMILKLADALHCNYKAISDYSLGAAEDIIETLFWLEESASSLPARGKGTRFPEYTAPGNLIHLTAMATAKPSEAARPTYNEDDYESAGSPIALTFEYGLVNDFLSEWCEMKMKLNNGEISPNEYFEWKITWPQA</sequence>
<dbReference type="Proteomes" id="UP000266391">
    <property type="component" value="Unassembled WGS sequence"/>
</dbReference>
<dbReference type="InterPro" id="IPR010982">
    <property type="entry name" value="Lambda_DNA-bd_dom_sf"/>
</dbReference>
<dbReference type="InterPro" id="IPR001387">
    <property type="entry name" value="Cro/C1-type_HTH"/>
</dbReference>
<reference evidence="3 5" key="2">
    <citation type="submission" date="2018-08" db="EMBL/GenBank/DDBJ databases">
        <title>A genome reference for cultivated species of the human gut microbiota.</title>
        <authorList>
            <person name="Zou Y."/>
            <person name="Xue W."/>
            <person name="Luo G."/>
        </authorList>
    </citation>
    <scope>NUCLEOTIDE SEQUENCE [LARGE SCALE GENOMIC DNA]</scope>
    <source>
        <strain evidence="3 5">AM32-8LB</strain>
    </source>
</reference>
<evidence type="ECO:0000259" key="1">
    <source>
        <dbReference type="PROSITE" id="PS50943"/>
    </source>
</evidence>
<dbReference type="RefSeq" id="WP_055168138.1">
    <property type="nucleotide sequence ID" value="NZ_CYXX01000004.1"/>
</dbReference>
<name>A0A173S7V9_9FIRM</name>
<dbReference type="GO" id="GO:0003677">
    <property type="term" value="F:DNA binding"/>
    <property type="evidence" value="ECO:0007669"/>
    <property type="project" value="InterPro"/>
</dbReference>
<dbReference type="SUPFAM" id="SSF47413">
    <property type="entry name" value="lambda repressor-like DNA-binding domains"/>
    <property type="match status" value="1"/>
</dbReference>
<dbReference type="EMBL" id="QSIQ01000015">
    <property type="protein sequence ID" value="RHD02976.1"/>
    <property type="molecule type" value="Genomic_DNA"/>
</dbReference>
<dbReference type="PROSITE" id="PS50943">
    <property type="entry name" value="HTH_CROC1"/>
    <property type="match status" value="1"/>
</dbReference>
<dbReference type="CDD" id="cd00093">
    <property type="entry name" value="HTH_XRE"/>
    <property type="match status" value="1"/>
</dbReference>
<dbReference type="AlphaFoldDB" id="A0A173S7V9"/>
<dbReference type="EMBL" id="CYXX01000004">
    <property type="protein sequence ID" value="CUM86350.1"/>
    <property type="molecule type" value="Genomic_DNA"/>
</dbReference>
<dbReference type="SMART" id="SM00530">
    <property type="entry name" value="HTH_XRE"/>
    <property type="match status" value="1"/>
</dbReference>
<accession>A0A173S7V9</accession>
<proteinExistence type="predicted"/>
<reference evidence="2 4" key="1">
    <citation type="submission" date="2015-09" db="EMBL/GenBank/DDBJ databases">
        <authorList>
            <consortium name="Pathogen Informatics"/>
        </authorList>
    </citation>
    <scope>NUCLEOTIDE SEQUENCE [LARGE SCALE GENOMIC DNA]</scope>
    <source>
        <strain evidence="2 4">2789STDY5608887</strain>
    </source>
</reference>
<evidence type="ECO:0000313" key="5">
    <source>
        <dbReference type="Proteomes" id="UP000266391"/>
    </source>
</evidence>
<evidence type="ECO:0000313" key="4">
    <source>
        <dbReference type="Proteomes" id="UP000095453"/>
    </source>
</evidence>
<dbReference type="Proteomes" id="UP000095453">
    <property type="component" value="Unassembled WGS sequence"/>
</dbReference>
<dbReference type="Gene3D" id="1.10.260.40">
    <property type="entry name" value="lambda repressor-like DNA-binding domains"/>
    <property type="match status" value="1"/>
</dbReference>
<protein>
    <submittedName>
        <fullName evidence="2 3">Helix-turn-helix domain</fullName>
    </submittedName>
</protein>
<feature type="domain" description="HTH cro/C1-type" evidence="1">
    <location>
        <begin position="7"/>
        <end position="65"/>
    </location>
</feature>
<evidence type="ECO:0000313" key="2">
    <source>
        <dbReference type="EMBL" id="CUM86350.1"/>
    </source>
</evidence>
<evidence type="ECO:0000313" key="3">
    <source>
        <dbReference type="EMBL" id="RHD02976.1"/>
    </source>
</evidence>